<sequence length="400" mass="44563">MEYTYEGFTRSGKARRGTIEALSEQDALRALDQRNLQIFKLEADRNLTLFEPAPNTAQLAIFFRQLGLMQNAGINLQDSLASARNIVTNKKLRKIALELESKTGQGGQYLHEALSDYPGTFDAVTLAFIEAAERGGDLKQISRLADMMQWQIGLNSKIRKAVQQPMFTFLFSLVVMYGLTTNVVPQFSGILKGIGGKLPAITVFMLAFANLLKNPAFIVGLLVVCVATPLLLMRYVKTPQGRLQRDTLLTQIPKVRNFVQVFVLARASNTWQSLSENGINKEESLRLAGLTTGNVLYERIFQEAATAVRQGSDIAEVIENYPRLIPDDYARIVRAGEKDEQLSDLLKQVVFIYNTKIDESVETLTNSINPLLTIFIGVMVALILMSVFLPLSSIIQHLSQ</sequence>
<feature type="domain" description="Type II secretion system protein GspF" evidence="8">
    <location>
        <begin position="62"/>
        <end position="185"/>
    </location>
</feature>
<dbReference type="RefSeq" id="WP_189090584.1">
    <property type="nucleotide sequence ID" value="NZ_BMQL01000011.1"/>
</dbReference>
<dbReference type="PRINTS" id="PR00812">
    <property type="entry name" value="BCTERIALGSPF"/>
</dbReference>
<dbReference type="InterPro" id="IPR018076">
    <property type="entry name" value="T2SS_GspF_dom"/>
</dbReference>
<evidence type="ECO:0000256" key="4">
    <source>
        <dbReference type="ARBA" id="ARBA00022692"/>
    </source>
</evidence>
<evidence type="ECO:0000256" key="7">
    <source>
        <dbReference type="SAM" id="Phobius"/>
    </source>
</evidence>
<accession>A0A918C738</accession>
<feature type="transmembrane region" description="Helical" evidence="7">
    <location>
        <begin position="166"/>
        <end position="184"/>
    </location>
</feature>
<feature type="domain" description="Type II secretion system protein GspF" evidence="8">
    <location>
        <begin position="269"/>
        <end position="390"/>
    </location>
</feature>
<dbReference type="InterPro" id="IPR003004">
    <property type="entry name" value="GspF/PilC"/>
</dbReference>
<evidence type="ECO:0000259" key="8">
    <source>
        <dbReference type="Pfam" id="PF00482"/>
    </source>
</evidence>
<keyword evidence="6 7" id="KW-0472">Membrane</keyword>
<dbReference type="EMBL" id="BMQL01000011">
    <property type="protein sequence ID" value="GGR10050.1"/>
    <property type="molecule type" value="Genomic_DNA"/>
</dbReference>
<dbReference type="GO" id="GO:0005886">
    <property type="term" value="C:plasma membrane"/>
    <property type="evidence" value="ECO:0007669"/>
    <property type="project" value="UniProtKB-SubCell"/>
</dbReference>
<comment type="caution">
    <text evidence="9">The sequence shown here is derived from an EMBL/GenBank/DDBJ whole genome shotgun (WGS) entry which is preliminary data.</text>
</comment>
<comment type="similarity">
    <text evidence="2">Belongs to the GSP F family.</text>
</comment>
<dbReference type="Proteomes" id="UP000603865">
    <property type="component" value="Unassembled WGS sequence"/>
</dbReference>
<keyword evidence="4 7" id="KW-0812">Transmembrane</keyword>
<reference evidence="9" key="1">
    <citation type="journal article" date="2014" name="Int. J. Syst. Evol. Microbiol.">
        <title>Complete genome sequence of Corynebacterium casei LMG S-19264T (=DSM 44701T), isolated from a smear-ripened cheese.</title>
        <authorList>
            <consortium name="US DOE Joint Genome Institute (JGI-PGF)"/>
            <person name="Walter F."/>
            <person name="Albersmeier A."/>
            <person name="Kalinowski J."/>
            <person name="Ruckert C."/>
        </authorList>
    </citation>
    <scope>NUCLEOTIDE SEQUENCE</scope>
    <source>
        <strain evidence="9">JCM 31311</strain>
    </source>
</reference>
<feature type="transmembrane region" description="Helical" evidence="7">
    <location>
        <begin position="216"/>
        <end position="236"/>
    </location>
</feature>
<keyword evidence="10" id="KW-1185">Reference proteome</keyword>
<protein>
    <submittedName>
        <fullName evidence="9">Phytochrome sensor protein</fullName>
    </submittedName>
</protein>
<name>A0A918C738_9DEIO</name>
<comment type="subcellular location">
    <subcellularLocation>
        <location evidence="1">Cell membrane</location>
        <topology evidence="1">Multi-pass membrane protein</topology>
    </subcellularLocation>
</comment>
<evidence type="ECO:0000256" key="5">
    <source>
        <dbReference type="ARBA" id="ARBA00022989"/>
    </source>
</evidence>
<feature type="transmembrane region" description="Helical" evidence="7">
    <location>
        <begin position="371"/>
        <end position="391"/>
    </location>
</feature>
<evidence type="ECO:0000313" key="9">
    <source>
        <dbReference type="EMBL" id="GGR10050.1"/>
    </source>
</evidence>
<dbReference type="PANTHER" id="PTHR30012:SF0">
    <property type="entry name" value="TYPE II SECRETION SYSTEM PROTEIN F-RELATED"/>
    <property type="match status" value="1"/>
</dbReference>
<dbReference type="Pfam" id="PF00482">
    <property type="entry name" value="T2SSF"/>
    <property type="match status" value="2"/>
</dbReference>
<evidence type="ECO:0000313" key="10">
    <source>
        <dbReference type="Proteomes" id="UP000603865"/>
    </source>
</evidence>
<organism evidence="9 10">
    <name type="scientific">Deinococcus ruber</name>
    <dbReference type="NCBI Taxonomy" id="1848197"/>
    <lineage>
        <taxon>Bacteria</taxon>
        <taxon>Thermotogati</taxon>
        <taxon>Deinococcota</taxon>
        <taxon>Deinococci</taxon>
        <taxon>Deinococcales</taxon>
        <taxon>Deinococcaceae</taxon>
        <taxon>Deinococcus</taxon>
    </lineage>
</organism>
<keyword evidence="3" id="KW-1003">Cell membrane</keyword>
<dbReference type="AlphaFoldDB" id="A0A918C738"/>
<proteinExistence type="inferred from homology"/>
<keyword evidence="5 7" id="KW-1133">Transmembrane helix</keyword>
<gene>
    <name evidence="9" type="ORF">GCM10008957_23550</name>
</gene>
<evidence type="ECO:0000256" key="1">
    <source>
        <dbReference type="ARBA" id="ARBA00004651"/>
    </source>
</evidence>
<reference evidence="9" key="2">
    <citation type="submission" date="2020-09" db="EMBL/GenBank/DDBJ databases">
        <authorList>
            <person name="Sun Q."/>
            <person name="Ohkuma M."/>
        </authorList>
    </citation>
    <scope>NUCLEOTIDE SEQUENCE</scope>
    <source>
        <strain evidence="9">JCM 31311</strain>
    </source>
</reference>
<evidence type="ECO:0000256" key="3">
    <source>
        <dbReference type="ARBA" id="ARBA00022475"/>
    </source>
</evidence>
<evidence type="ECO:0000256" key="2">
    <source>
        <dbReference type="ARBA" id="ARBA00005745"/>
    </source>
</evidence>
<dbReference type="Gene3D" id="1.20.81.30">
    <property type="entry name" value="Type II secretion system (T2SS), domain F"/>
    <property type="match status" value="2"/>
</dbReference>
<dbReference type="InterPro" id="IPR042094">
    <property type="entry name" value="T2SS_GspF_sf"/>
</dbReference>
<dbReference type="PANTHER" id="PTHR30012">
    <property type="entry name" value="GENERAL SECRETION PATHWAY PROTEIN"/>
    <property type="match status" value="1"/>
</dbReference>
<evidence type="ECO:0000256" key="6">
    <source>
        <dbReference type="ARBA" id="ARBA00023136"/>
    </source>
</evidence>